<dbReference type="PANTHER" id="PTHR40841">
    <property type="entry name" value="SIDEROPHORE TRIACETYLFUSARININE C ESTERASE"/>
    <property type="match status" value="1"/>
</dbReference>
<dbReference type="EMBL" id="LT629763">
    <property type="protein sequence ID" value="SDS45961.1"/>
    <property type="molecule type" value="Genomic_DNA"/>
</dbReference>
<dbReference type="Pfam" id="PF00756">
    <property type="entry name" value="Esterase"/>
    <property type="match status" value="1"/>
</dbReference>
<dbReference type="GO" id="GO:0016788">
    <property type="term" value="F:hydrolase activity, acting on ester bonds"/>
    <property type="evidence" value="ECO:0007669"/>
    <property type="project" value="TreeGrafter"/>
</dbReference>
<sequence>MKPLARWLGLLPLLGLSSALAGNNDHAGWQSAQLAYSLQRDVHSEITGRSYRIFVSAPQVPAPAEGFPVVYLLDGNALFAPLAMQARGEDLRAARSGDTPVLIVGIGYPVDELYDLPARADDYTPPNRPGTANPPTRQSNASLFLRFIEEELKPLINARYPVDTAQQTLFGHSYGGLFTLYTLFNAPQSFQHYVAASPSIWWQQRSVLDALTGFEQRLKTQGGPRTLLLTVGDREQPSGPAQADDQRQQLVRQRQMISNVSALDARLQPLQQAGLSVQTRLLPGADHGDSAVLTSLEVLATARGTTAR</sequence>
<protein>
    <recommendedName>
        <fullName evidence="6">Alpha/beta hydrolase</fullName>
    </recommendedName>
</protein>
<name>A0A1H1SDF8_9GAMM</name>
<dbReference type="OrthoDB" id="9784036at2"/>
<dbReference type="InterPro" id="IPR000801">
    <property type="entry name" value="Esterase-like"/>
</dbReference>
<feature type="chain" id="PRO_5009259910" description="Alpha/beta hydrolase" evidence="3">
    <location>
        <begin position="22"/>
        <end position="308"/>
    </location>
</feature>
<dbReference type="SUPFAM" id="SSF53474">
    <property type="entry name" value="alpha/beta-Hydrolases"/>
    <property type="match status" value="1"/>
</dbReference>
<dbReference type="RefSeq" id="WP_092286151.1">
    <property type="nucleotide sequence ID" value="NZ_LT629763.1"/>
</dbReference>
<evidence type="ECO:0008006" key="6">
    <source>
        <dbReference type="Google" id="ProtNLM"/>
    </source>
</evidence>
<keyword evidence="2" id="KW-0378">Hydrolase</keyword>
<evidence type="ECO:0000313" key="5">
    <source>
        <dbReference type="Proteomes" id="UP000243413"/>
    </source>
</evidence>
<reference evidence="5" key="1">
    <citation type="submission" date="2016-10" db="EMBL/GenBank/DDBJ databases">
        <authorList>
            <person name="Varghese N."/>
            <person name="Submissions S."/>
        </authorList>
    </citation>
    <scope>NUCLEOTIDE SEQUENCE [LARGE SCALE GENOMIC DNA]</scope>
    <source>
        <strain evidence="5">JCM 14963</strain>
    </source>
</reference>
<dbReference type="PANTHER" id="PTHR40841:SF2">
    <property type="entry name" value="SIDEROPHORE-DEGRADING ESTERASE (EUROFUNG)"/>
    <property type="match status" value="1"/>
</dbReference>
<evidence type="ECO:0000313" key="4">
    <source>
        <dbReference type="EMBL" id="SDS45961.1"/>
    </source>
</evidence>
<gene>
    <name evidence="4" type="ORF">SAMN05216271_1970</name>
</gene>
<evidence type="ECO:0000256" key="3">
    <source>
        <dbReference type="SAM" id="SignalP"/>
    </source>
</evidence>
<dbReference type="Proteomes" id="UP000243413">
    <property type="component" value="Chromosome I"/>
</dbReference>
<accession>A0A1H1SDF8</accession>
<dbReference type="InterPro" id="IPR052558">
    <property type="entry name" value="Siderophore_Hydrolase_D"/>
</dbReference>
<feature type="signal peptide" evidence="3">
    <location>
        <begin position="1"/>
        <end position="21"/>
    </location>
</feature>
<organism evidence="4 5">
    <name type="scientific">Halopseudomonas sabulinigri</name>
    <dbReference type="NCBI Taxonomy" id="472181"/>
    <lineage>
        <taxon>Bacteria</taxon>
        <taxon>Pseudomonadati</taxon>
        <taxon>Pseudomonadota</taxon>
        <taxon>Gammaproteobacteria</taxon>
        <taxon>Pseudomonadales</taxon>
        <taxon>Pseudomonadaceae</taxon>
        <taxon>Halopseudomonas</taxon>
    </lineage>
</organism>
<evidence type="ECO:0000256" key="1">
    <source>
        <dbReference type="ARBA" id="ARBA00005622"/>
    </source>
</evidence>
<dbReference type="AlphaFoldDB" id="A0A1H1SDF8"/>
<dbReference type="InterPro" id="IPR029058">
    <property type="entry name" value="AB_hydrolase_fold"/>
</dbReference>
<comment type="similarity">
    <text evidence="1">Belongs to the esterase D family.</text>
</comment>
<keyword evidence="3" id="KW-0732">Signal</keyword>
<dbReference type="Gene3D" id="3.40.50.1820">
    <property type="entry name" value="alpha/beta hydrolase"/>
    <property type="match status" value="1"/>
</dbReference>
<proteinExistence type="inferred from homology"/>
<dbReference type="STRING" id="472181.SAMN05216271_1970"/>
<evidence type="ECO:0000256" key="2">
    <source>
        <dbReference type="ARBA" id="ARBA00022801"/>
    </source>
</evidence>